<feature type="domain" description="DUF2027" evidence="2">
    <location>
        <begin position="85"/>
        <end position="218"/>
    </location>
</feature>
<organism evidence="3 4">
    <name type="scientific">Splendidivirga corallicola</name>
    <dbReference type="NCBI Taxonomy" id="3051826"/>
    <lineage>
        <taxon>Bacteria</taxon>
        <taxon>Pseudomonadati</taxon>
        <taxon>Bacteroidota</taxon>
        <taxon>Cytophagia</taxon>
        <taxon>Cytophagales</taxon>
        <taxon>Splendidivirgaceae</taxon>
        <taxon>Splendidivirga</taxon>
    </lineage>
</organism>
<gene>
    <name evidence="3" type="ORF">QQ008_08445</name>
</gene>
<dbReference type="EMBL" id="JAUJEA010000002">
    <property type="protein sequence ID" value="MDN5201388.1"/>
    <property type="molecule type" value="Genomic_DNA"/>
</dbReference>
<dbReference type="InterPro" id="IPR036781">
    <property type="entry name" value="Smr_assoc-like_sf"/>
</dbReference>
<evidence type="ECO:0000313" key="4">
    <source>
        <dbReference type="Proteomes" id="UP001172082"/>
    </source>
</evidence>
<dbReference type="Pfam" id="PF09640">
    <property type="entry name" value="DUF2027"/>
    <property type="match status" value="1"/>
</dbReference>
<dbReference type="RefSeq" id="WP_346751411.1">
    <property type="nucleotide sequence ID" value="NZ_JAUJEA010000002.1"/>
</dbReference>
<dbReference type="InterPro" id="IPR036063">
    <property type="entry name" value="Smr_dom_sf"/>
</dbReference>
<feature type="domain" description="Smr" evidence="1">
    <location>
        <begin position="262"/>
        <end position="324"/>
    </location>
</feature>
<dbReference type="InterPro" id="IPR018598">
    <property type="entry name" value="DUF2027"/>
</dbReference>
<comment type="caution">
    <text evidence="3">The sequence shown here is derived from an EMBL/GenBank/DDBJ whole genome shotgun (WGS) entry which is preliminary data.</text>
</comment>
<keyword evidence="4" id="KW-1185">Reference proteome</keyword>
<reference evidence="3" key="1">
    <citation type="submission" date="2023-06" db="EMBL/GenBank/DDBJ databases">
        <title>Genomic of Parafulvivirga corallium.</title>
        <authorList>
            <person name="Wang G."/>
        </authorList>
    </citation>
    <scope>NUCLEOTIDE SEQUENCE</scope>
    <source>
        <strain evidence="3">BMA10</strain>
    </source>
</reference>
<proteinExistence type="predicted"/>
<evidence type="ECO:0000313" key="3">
    <source>
        <dbReference type="EMBL" id="MDN5201388.1"/>
    </source>
</evidence>
<dbReference type="Gene3D" id="3.30.1370.110">
    <property type="match status" value="1"/>
</dbReference>
<dbReference type="SUPFAM" id="SSF158949">
    <property type="entry name" value="Smr-associated domain-like"/>
    <property type="match status" value="1"/>
</dbReference>
<sequence length="324" mass="36653">MNIGDKVRVLKGIEEGIVTRLLDDKLVEIEIEDGFTIPVLRNELVIIDKAESENFHIQENPSEHTGSTIRTKKVISEKGIFFAFTEINDQKYSLHLINNSDLTLPFTIYTKVGGTSEGLIAGCLRGKSAQKISELSILNFESWPTFIIQLLFFQSGLYHVKEPLLRTIKFKASNLFKDKILAPILDKQAYLFQIDEENQKTLKTLDVDKLKEHLFESNPDGDENKRLEITTPKKVIDLHIESLTKNSNQLSADEILDLQIDTFERNLDAAIASGLDEITFIHGVGAGVLKDIIQRKLSDTQGIKFFQDTNKEKFGYGATLVRIK</sequence>
<evidence type="ECO:0000259" key="1">
    <source>
        <dbReference type="Pfam" id="PF01713"/>
    </source>
</evidence>
<accession>A0ABT8KLS4</accession>
<protein>
    <submittedName>
        <fullName evidence="3">Smr/MutS family protein</fullName>
    </submittedName>
</protein>
<dbReference type="Gene3D" id="2.60.40.1600">
    <property type="entry name" value="Smr-associated-like"/>
    <property type="match status" value="1"/>
</dbReference>
<dbReference type="InterPro" id="IPR002625">
    <property type="entry name" value="Smr_dom"/>
</dbReference>
<name>A0ABT8KLS4_9BACT</name>
<dbReference type="Pfam" id="PF01713">
    <property type="entry name" value="Smr"/>
    <property type="match status" value="1"/>
</dbReference>
<dbReference type="Proteomes" id="UP001172082">
    <property type="component" value="Unassembled WGS sequence"/>
</dbReference>
<evidence type="ECO:0000259" key="2">
    <source>
        <dbReference type="Pfam" id="PF09640"/>
    </source>
</evidence>